<gene>
    <name evidence="9" type="primary">lnt</name>
    <name evidence="11" type="ORF">LT85_4131</name>
</gene>
<dbReference type="GO" id="GO:0005886">
    <property type="term" value="C:plasma membrane"/>
    <property type="evidence" value="ECO:0007669"/>
    <property type="project" value="UniProtKB-SubCell"/>
</dbReference>
<accession>A0A0A1FI39</accession>
<dbReference type="UniPathway" id="UPA00666"/>
<reference evidence="12" key="1">
    <citation type="journal article" date="2014" name="Soil Biol. Biochem.">
        <title>Structure and function of bacterial communities in ageing soils: Insights from the Mendocino ecological staircase.</title>
        <authorList>
            <person name="Uroz S."/>
            <person name="Tech J.J."/>
            <person name="Sawaya N.A."/>
            <person name="Frey-Klett P."/>
            <person name="Leveau J.H.J."/>
        </authorList>
    </citation>
    <scope>NUCLEOTIDE SEQUENCE [LARGE SCALE GENOMIC DNA]</scope>
    <source>
        <strain evidence="12">Cal35</strain>
    </source>
</reference>
<dbReference type="HOGENOM" id="CLU_019563_3_0_4"/>
<dbReference type="GO" id="GO:0016410">
    <property type="term" value="F:N-acyltransferase activity"/>
    <property type="evidence" value="ECO:0007669"/>
    <property type="project" value="UniProtKB-UniRule"/>
</dbReference>
<dbReference type="Proteomes" id="UP000030302">
    <property type="component" value="Chromosome"/>
</dbReference>
<sequence length="522" mass="56912">MRFSLTSIKFPFLLALAAIAGAINVFAFAPYGLWPIQLLTLALLIFCLLRIDRTGVGHIKRSALLGWAYGFGWVAHGVYWIYISLHDFGGLPGWLAVLAVAVLALAMGVYTALCAGLSVWLRQRWSASPLLFALAIFPALWGLTEWLRGWLFTGFPWLISGYAHTSGPLSGYAPLVGVYGLGCISAVIAGCLALLPQRKAPVIAAVLALIAGLGLHQINWTSPHGKPISVRLLQGNVPQEEKFNTAQIINSLRLYVDMIRAVPADLIATPETAVPILQTELPPDFLPALSDFSRQTGSNIALGIPYIDGPYRYSNSVIGLAPQDKAVPAFRYDKQHLVPFGEFVPFGFRWFVDMMHIPLGDFQRGAAVQAPFAVKDQWVLPNICYEDLFGDEIAAQLAATHTAGQPTATLLLNMSNIAWFGNTIALPQHLQISQMRSLESGRPMLRATNTGATAVIDPHGVVSAQLAPYSRNTLAVSVQGYSGMTPYILLGNRTLLAAALLMLALSWWRCRTQRGKPEQKRD</sequence>
<feature type="transmembrane region" description="Helical" evidence="9">
    <location>
        <begin position="130"/>
        <end position="151"/>
    </location>
</feature>
<dbReference type="SUPFAM" id="SSF56317">
    <property type="entry name" value="Carbon-nitrogen hydrolase"/>
    <property type="match status" value="1"/>
</dbReference>
<feature type="transmembrane region" description="Helical" evidence="9">
    <location>
        <begin position="171"/>
        <end position="195"/>
    </location>
</feature>
<keyword evidence="12" id="KW-1185">Reference proteome</keyword>
<feature type="domain" description="CN hydrolase" evidence="10">
    <location>
        <begin position="233"/>
        <end position="480"/>
    </location>
</feature>
<keyword evidence="6 9" id="KW-1133">Transmembrane helix</keyword>
<feature type="transmembrane region" description="Helical" evidence="9">
    <location>
        <begin position="32"/>
        <end position="51"/>
    </location>
</feature>
<feature type="transmembrane region" description="Helical" evidence="9">
    <location>
        <begin position="94"/>
        <end position="121"/>
    </location>
</feature>
<dbReference type="PANTHER" id="PTHR38686">
    <property type="entry name" value="APOLIPOPROTEIN N-ACYLTRANSFERASE"/>
    <property type="match status" value="1"/>
</dbReference>
<keyword evidence="7 9" id="KW-0472">Membrane</keyword>
<evidence type="ECO:0000256" key="1">
    <source>
        <dbReference type="ARBA" id="ARBA00004651"/>
    </source>
</evidence>
<dbReference type="PROSITE" id="PS50263">
    <property type="entry name" value="CN_HYDROLASE"/>
    <property type="match status" value="1"/>
</dbReference>
<dbReference type="EMBL" id="CP009962">
    <property type="protein sequence ID" value="AIY43289.1"/>
    <property type="molecule type" value="Genomic_DNA"/>
</dbReference>
<feature type="transmembrane region" description="Helical" evidence="9">
    <location>
        <begin position="487"/>
        <end position="508"/>
    </location>
</feature>
<dbReference type="InterPro" id="IPR036526">
    <property type="entry name" value="C-N_Hydrolase_sf"/>
</dbReference>
<dbReference type="InterPro" id="IPR045378">
    <property type="entry name" value="LNT_N"/>
</dbReference>
<dbReference type="Pfam" id="PF20154">
    <property type="entry name" value="LNT_N"/>
    <property type="match status" value="1"/>
</dbReference>
<comment type="pathway">
    <text evidence="9">Protein modification; lipoprotein biosynthesis (N-acyl transfer).</text>
</comment>
<dbReference type="InterPro" id="IPR003010">
    <property type="entry name" value="C-N_Hydrolase"/>
</dbReference>
<keyword evidence="3 9" id="KW-1003">Cell membrane</keyword>
<dbReference type="RefSeq" id="WP_052135357.1">
    <property type="nucleotide sequence ID" value="NZ_CP009962.1"/>
</dbReference>
<evidence type="ECO:0000313" key="12">
    <source>
        <dbReference type="Proteomes" id="UP000030302"/>
    </source>
</evidence>
<dbReference type="InterPro" id="IPR004563">
    <property type="entry name" value="Apolipo_AcylTrfase"/>
</dbReference>
<evidence type="ECO:0000256" key="4">
    <source>
        <dbReference type="ARBA" id="ARBA00022679"/>
    </source>
</evidence>
<comment type="function">
    <text evidence="9">Catalyzes the phospholipid dependent N-acylation of the N-terminal cysteine of apolipoprotein, the last step in lipoprotein maturation.</text>
</comment>
<dbReference type="GO" id="GO:0042158">
    <property type="term" value="P:lipoprotein biosynthetic process"/>
    <property type="evidence" value="ECO:0007669"/>
    <property type="project" value="UniProtKB-UniRule"/>
</dbReference>
<evidence type="ECO:0000313" key="11">
    <source>
        <dbReference type="EMBL" id="AIY43289.1"/>
    </source>
</evidence>
<evidence type="ECO:0000256" key="2">
    <source>
        <dbReference type="ARBA" id="ARBA00010065"/>
    </source>
</evidence>
<dbReference type="STRING" id="279058.LT85_4131"/>
<dbReference type="NCBIfam" id="TIGR00546">
    <property type="entry name" value="lnt"/>
    <property type="match status" value="1"/>
</dbReference>
<dbReference type="PANTHER" id="PTHR38686:SF1">
    <property type="entry name" value="APOLIPOPROTEIN N-ACYLTRANSFERASE"/>
    <property type="match status" value="1"/>
</dbReference>
<feature type="transmembrane region" description="Helical" evidence="9">
    <location>
        <begin position="63"/>
        <end position="82"/>
    </location>
</feature>
<name>A0A0A1FI39_9BURK</name>
<keyword evidence="4 9" id="KW-0808">Transferase</keyword>
<keyword evidence="8 9" id="KW-0012">Acyltransferase</keyword>
<keyword evidence="5 9" id="KW-0812">Transmembrane</keyword>
<evidence type="ECO:0000256" key="9">
    <source>
        <dbReference type="HAMAP-Rule" id="MF_01148"/>
    </source>
</evidence>
<evidence type="ECO:0000259" key="10">
    <source>
        <dbReference type="PROSITE" id="PS50263"/>
    </source>
</evidence>
<comment type="catalytic activity">
    <reaction evidence="9">
        <text>N-terminal S-1,2-diacyl-sn-glyceryl-L-cysteinyl-[lipoprotein] + a glycerophospholipid = N-acyl-S-1,2-diacyl-sn-glyceryl-L-cysteinyl-[lipoprotein] + a 2-acyl-sn-glycero-3-phospholipid + H(+)</text>
        <dbReference type="Rhea" id="RHEA:48228"/>
        <dbReference type="Rhea" id="RHEA-COMP:14681"/>
        <dbReference type="Rhea" id="RHEA-COMP:14684"/>
        <dbReference type="ChEBI" id="CHEBI:15378"/>
        <dbReference type="ChEBI" id="CHEBI:136912"/>
        <dbReference type="ChEBI" id="CHEBI:140656"/>
        <dbReference type="ChEBI" id="CHEBI:140657"/>
        <dbReference type="ChEBI" id="CHEBI:140660"/>
        <dbReference type="EC" id="2.3.1.269"/>
    </reaction>
</comment>
<feature type="transmembrane region" description="Helical" evidence="9">
    <location>
        <begin position="202"/>
        <end position="220"/>
    </location>
</feature>
<dbReference type="AlphaFoldDB" id="A0A0A1FI39"/>
<keyword evidence="11" id="KW-0449">Lipoprotein</keyword>
<dbReference type="KEGG" id="care:LT85_4131"/>
<evidence type="ECO:0000256" key="8">
    <source>
        <dbReference type="ARBA" id="ARBA00023315"/>
    </source>
</evidence>
<dbReference type="Gene3D" id="3.60.110.10">
    <property type="entry name" value="Carbon-nitrogen hydrolase"/>
    <property type="match status" value="1"/>
</dbReference>
<evidence type="ECO:0000256" key="5">
    <source>
        <dbReference type="ARBA" id="ARBA00022692"/>
    </source>
</evidence>
<comment type="subcellular location">
    <subcellularLocation>
        <location evidence="1 9">Cell membrane</location>
        <topology evidence="1 9">Multi-pass membrane protein</topology>
    </subcellularLocation>
</comment>
<dbReference type="EC" id="2.3.1.269" evidence="9"/>
<dbReference type="OrthoDB" id="9804277at2"/>
<proteinExistence type="inferred from homology"/>
<dbReference type="CDD" id="cd07571">
    <property type="entry name" value="ALP_N-acyl_transferase"/>
    <property type="match status" value="1"/>
</dbReference>
<comment type="similarity">
    <text evidence="2 9">Belongs to the CN hydrolase family. Apolipoprotein N-acyltransferase subfamily.</text>
</comment>
<dbReference type="Pfam" id="PF00795">
    <property type="entry name" value="CN_hydrolase"/>
    <property type="match status" value="1"/>
</dbReference>
<protein>
    <recommendedName>
        <fullName evidence="9">Apolipoprotein N-acyltransferase</fullName>
        <shortName evidence="9">ALP N-acyltransferase</shortName>
        <ecNumber evidence="9">2.3.1.269</ecNumber>
    </recommendedName>
</protein>
<organism evidence="11 12">
    <name type="scientific">Collimonas arenae</name>
    <dbReference type="NCBI Taxonomy" id="279058"/>
    <lineage>
        <taxon>Bacteria</taxon>
        <taxon>Pseudomonadati</taxon>
        <taxon>Pseudomonadota</taxon>
        <taxon>Betaproteobacteria</taxon>
        <taxon>Burkholderiales</taxon>
        <taxon>Oxalobacteraceae</taxon>
        <taxon>Collimonas</taxon>
    </lineage>
</organism>
<evidence type="ECO:0000256" key="7">
    <source>
        <dbReference type="ARBA" id="ARBA00023136"/>
    </source>
</evidence>
<evidence type="ECO:0000256" key="6">
    <source>
        <dbReference type="ARBA" id="ARBA00022989"/>
    </source>
</evidence>
<dbReference type="HAMAP" id="MF_01148">
    <property type="entry name" value="Lnt"/>
    <property type="match status" value="1"/>
</dbReference>
<evidence type="ECO:0000256" key="3">
    <source>
        <dbReference type="ARBA" id="ARBA00022475"/>
    </source>
</evidence>